<name>A0A7X0B0X8_9PROT</name>
<protein>
    <recommendedName>
        <fullName evidence="6">Folate-binding protein</fullName>
    </recommendedName>
</protein>
<dbReference type="InterPro" id="IPR045179">
    <property type="entry name" value="YgfZ/GcvT"/>
</dbReference>
<dbReference type="Gene3D" id="3.30.1360.120">
    <property type="entry name" value="Probable tRNA modification gtpase trme, domain 1"/>
    <property type="match status" value="1"/>
</dbReference>
<dbReference type="Pfam" id="PF25455">
    <property type="entry name" value="Beta-barrel_CAF17_C"/>
    <property type="match status" value="1"/>
</dbReference>
<keyword evidence="5" id="KW-1185">Reference proteome</keyword>
<evidence type="ECO:0000259" key="2">
    <source>
        <dbReference type="Pfam" id="PF01571"/>
    </source>
</evidence>
<proteinExistence type="predicted"/>
<dbReference type="RefSeq" id="WP_246463134.1">
    <property type="nucleotide sequence ID" value="NZ_JACIIZ010000007.1"/>
</dbReference>
<dbReference type="InterPro" id="IPR017703">
    <property type="entry name" value="YgfZ/GCV_T_CS"/>
</dbReference>
<dbReference type="AlphaFoldDB" id="A0A7X0B0X8"/>
<dbReference type="InterPro" id="IPR057460">
    <property type="entry name" value="CAF17_C"/>
</dbReference>
<dbReference type="InterPro" id="IPR006222">
    <property type="entry name" value="GCVT_N"/>
</dbReference>
<evidence type="ECO:0000256" key="1">
    <source>
        <dbReference type="ARBA" id="ARBA00022946"/>
    </source>
</evidence>
<dbReference type="PANTHER" id="PTHR22602:SF0">
    <property type="entry name" value="TRANSFERASE CAF17, MITOCHONDRIAL-RELATED"/>
    <property type="match status" value="1"/>
</dbReference>
<dbReference type="Pfam" id="PF01571">
    <property type="entry name" value="GCV_T"/>
    <property type="match status" value="1"/>
</dbReference>
<dbReference type="GO" id="GO:0016226">
    <property type="term" value="P:iron-sulfur cluster assembly"/>
    <property type="evidence" value="ECO:0007669"/>
    <property type="project" value="TreeGrafter"/>
</dbReference>
<dbReference type="SUPFAM" id="SSF103025">
    <property type="entry name" value="Folate-binding domain"/>
    <property type="match status" value="1"/>
</dbReference>
<dbReference type="Proteomes" id="UP000539175">
    <property type="component" value="Unassembled WGS sequence"/>
</dbReference>
<dbReference type="NCBIfam" id="TIGR03317">
    <property type="entry name" value="ygfZ_signature"/>
    <property type="match status" value="1"/>
</dbReference>
<keyword evidence="1" id="KW-0809">Transit peptide</keyword>
<organism evidence="4 5">
    <name type="scientific">Nitrospirillum iridis</name>
    <dbReference type="NCBI Taxonomy" id="765888"/>
    <lineage>
        <taxon>Bacteria</taxon>
        <taxon>Pseudomonadati</taxon>
        <taxon>Pseudomonadota</taxon>
        <taxon>Alphaproteobacteria</taxon>
        <taxon>Rhodospirillales</taxon>
        <taxon>Azospirillaceae</taxon>
        <taxon>Nitrospirillum</taxon>
    </lineage>
</organism>
<dbReference type="PANTHER" id="PTHR22602">
    <property type="entry name" value="TRANSFERASE CAF17, MITOCHONDRIAL-RELATED"/>
    <property type="match status" value="1"/>
</dbReference>
<evidence type="ECO:0000313" key="5">
    <source>
        <dbReference type="Proteomes" id="UP000539175"/>
    </source>
</evidence>
<sequence>MENHSVGKLLGFTTMIDGDVFAWPPAPATSTGRLSDRGVLALTGPDARTFLQGLITNDVRRVGPGQAIYALFLTPQGKFLHELFVAAQVDAEGAETLLIETEAARAPDLLRRLSLYKLRSKVALADVSGQWAVAVALDATSNGAPGTAWTVGTPDGPALVYADPRHAGLGLRLLLPRAAAEALPDATDGYVRRRLELGVPDGSRDLVPEKSIPLENGMDTLSAVAFDKGCYMGQELTARTHYRALIRKRLMRVEAPDGAALPAPGTPVVWGEREVGEMRSAVGARGLALLRVEDVEKPEAALTSGGVPLTVNGLAPAPRP</sequence>
<comment type="caution">
    <text evidence="4">The sequence shown here is derived from an EMBL/GenBank/DDBJ whole genome shotgun (WGS) entry which is preliminary data.</text>
</comment>
<evidence type="ECO:0008006" key="6">
    <source>
        <dbReference type="Google" id="ProtNLM"/>
    </source>
</evidence>
<dbReference type="EMBL" id="JACIIZ010000007">
    <property type="protein sequence ID" value="MBB6252336.1"/>
    <property type="molecule type" value="Genomic_DNA"/>
</dbReference>
<dbReference type="InterPro" id="IPR027266">
    <property type="entry name" value="TrmE/GcvT-like"/>
</dbReference>
<gene>
    <name evidence="4" type="ORF">FHS74_002896</name>
</gene>
<feature type="domain" description="GCVT N-terminal" evidence="2">
    <location>
        <begin position="40"/>
        <end position="133"/>
    </location>
</feature>
<reference evidence="4 5" key="1">
    <citation type="submission" date="2020-08" db="EMBL/GenBank/DDBJ databases">
        <title>Genomic Encyclopedia of Type Strains, Phase IV (KMG-IV): sequencing the most valuable type-strain genomes for metagenomic binning, comparative biology and taxonomic classification.</title>
        <authorList>
            <person name="Goeker M."/>
        </authorList>
    </citation>
    <scope>NUCLEOTIDE SEQUENCE [LARGE SCALE GENOMIC DNA]</scope>
    <source>
        <strain evidence="4 5">DSM 22198</strain>
    </source>
</reference>
<feature type="domain" description="CAF17 C-terminal" evidence="3">
    <location>
        <begin position="247"/>
        <end position="312"/>
    </location>
</feature>
<accession>A0A7X0B0X8</accession>
<evidence type="ECO:0000259" key="3">
    <source>
        <dbReference type="Pfam" id="PF25455"/>
    </source>
</evidence>
<evidence type="ECO:0000313" key="4">
    <source>
        <dbReference type="EMBL" id="MBB6252336.1"/>
    </source>
</evidence>